<feature type="non-terminal residue" evidence="1">
    <location>
        <position position="157"/>
    </location>
</feature>
<protein>
    <submittedName>
        <fullName evidence="1">42143_t:CDS:1</fullName>
    </submittedName>
</protein>
<reference evidence="1 2" key="1">
    <citation type="submission" date="2021-06" db="EMBL/GenBank/DDBJ databases">
        <authorList>
            <person name="Kallberg Y."/>
            <person name="Tangrot J."/>
            <person name="Rosling A."/>
        </authorList>
    </citation>
    <scope>NUCLEOTIDE SEQUENCE [LARGE SCALE GENOMIC DNA]</scope>
    <source>
        <strain evidence="1 2">120-4 pot B 10/14</strain>
    </source>
</reference>
<keyword evidence="2" id="KW-1185">Reference proteome</keyword>
<comment type="caution">
    <text evidence="1">The sequence shown here is derived from an EMBL/GenBank/DDBJ whole genome shotgun (WGS) entry which is preliminary data.</text>
</comment>
<evidence type="ECO:0000313" key="1">
    <source>
        <dbReference type="EMBL" id="CAG8822638.1"/>
    </source>
</evidence>
<gene>
    <name evidence="1" type="ORF">GMARGA_LOCUS28145</name>
</gene>
<sequence length="157" mass="17980">ALKYTFAKFEIASDVQNEEQESSDDNSEDLEYDISEPLSHHDTVTTTIPANSFLENSLIIRSMCHIIYDSLFDYLDKPIMIESAKEELKYQFSNCKLTIAPEHTVTSKNINTYHNRLHSSIFGSSISKNTMSNSLAELEYYLDPMQTPIAEDMKTHL</sequence>
<feature type="non-terminal residue" evidence="1">
    <location>
        <position position="1"/>
    </location>
</feature>
<name>A0ABN7WB90_GIGMA</name>
<organism evidence="1 2">
    <name type="scientific">Gigaspora margarita</name>
    <dbReference type="NCBI Taxonomy" id="4874"/>
    <lineage>
        <taxon>Eukaryota</taxon>
        <taxon>Fungi</taxon>
        <taxon>Fungi incertae sedis</taxon>
        <taxon>Mucoromycota</taxon>
        <taxon>Glomeromycotina</taxon>
        <taxon>Glomeromycetes</taxon>
        <taxon>Diversisporales</taxon>
        <taxon>Gigasporaceae</taxon>
        <taxon>Gigaspora</taxon>
    </lineage>
</organism>
<dbReference type="EMBL" id="CAJVQB010035516">
    <property type="protein sequence ID" value="CAG8822638.1"/>
    <property type="molecule type" value="Genomic_DNA"/>
</dbReference>
<accession>A0ABN7WB90</accession>
<proteinExistence type="predicted"/>
<evidence type="ECO:0000313" key="2">
    <source>
        <dbReference type="Proteomes" id="UP000789901"/>
    </source>
</evidence>
<dbReference type="Proteomes" id="UP000789901">
    <property type="component" value="Unassembled WGS sequence"/>
</dbReference>